<proteinExistence type="predicted"/>
<accession>A0A2S8GQN8</accession>
<dbReference type="AlphaFoldDB" id="A0A2S8GQN8"/>
<evidence type="ECO:0008006" key="3">
    <source>
        <dbReference type="Google" id="ProtNLM"/>
    </source>
</evidence>
<protein>
    <recommendedName>
        <fullName evidence="3">Hemerythrin-like domain-containing protein</fullName>
    </recommendedName>
</protein>
<gene>
    <name evidence="1" type="ORF">C5Y93_07920</name>
</gene>
<organism evidence="1 2">
    <name type="scientific">Blastopirellula marina</name>
    <dbReference type="NCBI Taxonomy" id="124"/>
    <lineage>
        <taxon>Bacteria</taxon>
        <taxon>Pseudomonadati</taxon>
        <taxon>Planctomycetota</taxon>
        <taxon>Planctomycetia</taxon>
        <taxon>Pirellulales</taxon>
        <taxon>Pirellulaceae</taxon>
        <taxon>Blastopirellula</taxon>
    </lineage>
</organism>
<evidence type="ECO:0000313" key="1">
    <source>
        <dbReference type="EMBL" id="PQO46749.1"/>
    </source>
</evidence>
<name>A0A2S8GQN8_9BACT</name>
<reference evidence="1 2" key="1">
    <citation type="submission" date="2018-02" db="EMBL/GenBank/DDBJ databases">
        <title>Comparative genomes isolates from brazilian mangrove.</title>
        <authorList>
            <person name="Araujo J.E."/>
            <person name="Taketani R.G."/>
            <person name="Silva M.C.P."/>
            <person name="Loureco M.V."/>
            <person name="Andreote F.D."/>
        </authorList>
    </citation>
    <scope>NUCLEOTIDE SEQUENCE [LARGE SCALE GENOMIC DNA]</scope>
    <source>
        <strain evidence="1 2">Nap-Phe MGV</strain>
    </source>
</reference>
<dbReference type="OrthoDB" id="290603at2"/>
<dbReference type="Proteomes" id="UP000237819">
    <property type="component" value="Unassembled WGS sequence"/>
</dbReference>
<evidence type="ECO:0000313" key="2">
    <source>
        <dbReference type="Proteomes" id="UP000237819"/>
    </source>
</evidence>
<comment type="caution">
    <text evidence="1">The sequence shown here is derived from an EMBL/GenBank/DDBJ whole genome shotgun (WGS) entry which is preliminary data.</text>
</comment>
<sequence length="152" mass="17411">MRETNTKPDLHQALEDFENLLETPVIPGELPDWCQSATAACTVVHEMLMRKLDDHVSIYKQIEQEDPSLESHVETMRQEDETLRIESRRFLDEFARASSLAEAAEPNEGLVEKVADGVADRAIQFVIAIRKQERAVATWYVESLERDRGDKD</sequence>
<dbReference type="RefSeq" id="WP_105334875.1">
    <property type="nucleotide sequence ID" value="NZ_PUHZ01000008.1"/>
</dbReference>
<dbReference type="EMBL" id="PUHZ01000008">
    <property type="protein sequence ID" value="PQO46749.1"/>
    <property type="molecule type" value="Genomic_DNA"/>
</dbReference>